<comment type="caution">
    <text evidence="1">The sequence shown here is derived from an EMBL/GenBank/DDBJ whole genome shotgun (WGS) entry which is preliminary data.</text>
</comment>
<organism evidence="1 2">
    <name type="scientific">Mesobacillus selenatarsenatis (strain DSM 18680 / JCM 14380 / FERM P-15431 / SF-1)</name>
    <dbReference type="NCBI Taxonomy" id="1321606"/>
    <lineage>
        <taxon>Bacteria</taxon>
        <taxon>Bacillati</taxon>
        <taxon>Bacillota</taxon>
        <taxon>Bacilli</taxon>
        <taxon>Bacillales</taxon>
        <taxon>Bacillaceae</taxon>
        <taxon>Mesobacillus</taxon>
    </lineage>
</organism>
<sequence>MKTGGQYAEIEIGNISVVYEPRFRSFSITGNIYGFYVLRYPLLTKNREHIRGL</sequence>
<gene>
    <name evidence="1" type="ORF">SAMD00020551_4948</name>
</gene>
<proteinExistence type="predicted"/>
<dbReference type="Proteomes" id="UP000031014">
    <property type="component" value="Unassembled WGS sequence"/>
</dbReference>
<dbReference type="AlphaFoldDB" id="A0A0A8X9U9"/>
<keyword evidence="2" id="KW-1185">Reference proteome</keyword>
<reference evidence="1 2" key="1">
    <citation type="submission" date="2013-06" db="EMBL/GenBank/DDBJ databases">
        <title>Whole genome shotgun sequence of Bacillus selenatarsenatis SF-1.</title>
        <authorList>
            <person name="Kuroda M."/>
            <person name="Sei K."/>
            <person name="Yamashita M."/>
            <person name="Ike M."/>
        </authorList>
    </citation>
    <scope>NUCLEOTIDE SEQUENCE [LARGE SCALE GENOMIC DNA]</scope>
    <source>
        <strain evidence="1 2">SF-1</strain>
    </source>
</reference>
<evidence type="ECO:0000313" key="1">
    <source>
        <dbReference type="EMBL" id="GAM16718.1"/>
    </source>
</evidence>
<dbReference type="EMBL" id="BASE01000138">
    <property type="protein sequence ID" value="GAM16718.1"/>
    <property type="molecule type" value="Genomic_DNA"/>
</dbReference>
<accession>A0A0A8X9U9</accession>
<protein>
    <submittedName>
        <fullName evidence="1">Uncharacterized protein</fullName>
    </submittedName>
</protein>
<evidence type="ECO:0000313" key="2">
    <source>
        <dbReference type="Proteomes" id="UP000031014"/>
    </source>
</evidence>
<name>A0A0A8X9U9_MESS1</name>